<evidence type="ECO:0000259" key="8">
    <source>
        <dbReference type="Pfam" id="PF00814"/>
    </source>
</evidence>
<dbReference type="InterPro" id="IPR022450">
    <property type="entry name" value="TsaD"/>
</dbReference>
<dbReference type="PRINTS" id="PR00789">
    <property type="entry name" value="OSIALOPTASE"/>
</dbReference>
<name>A0A5C3FEK8_PSEA2</name>
<comment type="function">
    <text evidence="7">Required for the formation of a threonylcarbamoyl group on adenosine at position 37 (t(6)A37) in mitochondrial tRNAs that read codons beginning with adenine. Probably involved in the transfer of the threonylcarbamoyl moiety of threonylcarbamoyl-AMP (TC-AMP) to the N6 group of A37. Involved in mitochondrial genome maintenance.</text>
</comment>
<dbReference type="RefSeq" id="XP_014659339.1">
    <property type="nucleotide sequence ID" value="XM_014803853.1"/>
</dbReference>
<accession>A0A5C3FEK8</accession>
<comment type="subunit">
    <text evidence="7">Homodimer.</text>
</comment>
<dbReference type="EMBL" id="OOIQ01000001">
    <property type="protein sequence ID" value="SPO42566.1"/>
    <property type="molecule type" value="Genomic_DNA"/>
</dbReference>
<dbReference type="InterPro" id="IPR017860">
    <property type="entry name" value="Peptidase_M22_CS"/>
</dbReference>
<evidence type="ECO:0000256" key="6">
    <source>
        <dbReference type="ARBA" id="ARBA00048117"/>
    </source>
</evidence>
<organism evidence="9 10">
    <name type="scientific">Pseudozyma antarctica</name>
    <name type="common">Yeast</name>
    <name type="synonym">Candida antarctica</name>
    <dbReference type="NCBI Taxonomy" id="84753"/>
    <lineage>
        <taxon>Eukaryota</taxon>
        <taxon>Fungi</taxon>
        <taxon>Dikarya</taxon>
        <taxon>Basidiomycota</taxon>
        <taxon>Ustilaginomycotina</taxon>
        <taxon>Ustilaginomycetes</taxon>
        <taxon>Ustilaginales</taxon>
        <taxon>Ustilaginaceae</taxon>
        <taxon>Moesziomyces</taxon>
    </lineage>
</organism>
<evidence type="ECO:0000256" key="3">
    <source>
        <dbReference type="ARBA" id="ARBA00022694"/>
    </source>
</evidence>
<keyword evidence="5 7" id="KW-0012">Acyltransferase</keyword>
<evidence type="ECO:0000313" key="10">
    <source>
        <dbReference type="Proteomes" id="UP000325008"/>
    </source>
</evidence>
<dbReference type="Pfam" id="PF00814">
    <property type="entry name" value="TsaD"/>
    <property type="match status" value="1"/>
</dbReference>
<dbReference type="InterPro" id="IPR000905">
    <property type="entry name" value="Gcp-like_dom"/>
</dbReference>
<dbReference type="InterPro" id="IPR017861">
    <property type="entry name" value="KAE1/TsaD"/>
</dbReference>
<evidence type="ECO:0000313" key="9">
    <source>
        <dbReference type="EMBL" id="SPO42566.1"/>
    </source>
</evidence>
<evidence type="ECO:0000256" key="7">
    <source>
        <dbReference type="HAMAP-Rule" id="MF_03179"/>
    </source>
</evidence>
<dbReference type="InterPro" id="IPR043129">
    <property type="entry name" value="ATPase_NBD"/>
</dbReference>
<dbReference type="HAMAP" id="MF_01445">
    <property type="entry name" value="TsaD"/>
    <property type="match status" value="1"/>
</dbReference>
<dbReference type="EC" id="2.3.1.234" evidence="1"/>
<dbReference type="GO" id="GO:0072670">
    <property type="term" value="P:mitochondrial tRNA threonylcarbamoyladenosine modification"/>
    <property type="evidence" value="ECO:0007669"/>
    <property type="project" value="TreeGrafter"/>
</dbReference>
<dbReference type="PANTHER" id="PTHR11735">
    <property type="entry name" value="TRNA N6-ADENOSINE THREONYLCARBAMOYLTRANSFERASE"/>
    <property type="match status" value="1"/>
</dbReference>
<dbReference type="GO" id="GO:0005739">
    <property type="term" value="C:mitochondrion"/>
    <property type="evidence" value="ECO:0007669"/>
    <property type="project" value="UniProtKB-SubCell"/>
</dbReference>
<keyword evidence="3 7" id="KW-0819">tRNA processing</keyword>
<dbReference type="PANTHER" id="PTHR11735:SF6">
    <property type="entry name" value="TRNA N6-ADENOSINE THREONYLCARBAMOYLTRANSFERASE, MITOCHONDRIAL"/>
    <property type="match status" value="1"/>
</dbReference>
<dbReference type="GO" id="GO:0061711">
    <property type="term" value="F:tRNA N(6)-L-threonylcarbamoyladenine synthase activity"/>
    <property type="evidence" value="ECO:0007669"/>
    <property type="project" value="UniProtKB-EC"/>
</dbReference>
<comment type="subcellular location">
    <subcellularLocation>
        <location evidence="7">Mitochondrion</location>
    </subcellularLocation>
</comment>
<dbReference type="AlphaFoldDB" id="A0A5C3FEK8"/>
<dbReference type="PROSITE" id="PS01016">
    <property type="entry name" value="GLYCOPROTEASE"/>
    <property type="match status" value="1"/>
</dbReference>
<protein>
    <recommendedName>
        <fullName evidence="1">N(6)-L-threonylcarbamoyladenine synthase</fullName>
        <ecNumber evidence="1">2.3.1.234</ecNumber>
    </recommendedName>
</protein>
<dbReference type="Proteomes" id="UP000325008">
    <property type="component" value="Unassembled WGS sequence"/>
</dbReference>
<comment type="catalytic activity">
    <reaction evidence="6 7">
        <text>L-threonylcarbamoyladenylate + adenosine(37) in tRNA = N(6)-L-threonylcarbamoyladenosine(37) in tRNA + AMP + H(+)</text>
        <dbReference type="Rhea" id="RHEA:37059"/>
        <dbReference type="Rhea" id="RHEA-COMP:10162"/>
        <dbReference type="Rhea" id="RHEA-COMP:10163"/>
        <dbReference type="ChEBI" id="CHEBI:15378"/>
        <dbReference type="ChEBI" id="CHEBI:73682"/>
        <dbReference type="ChEBI" id="CHEBI:74411"/>
        <dbReference type="ChEBI" id="CHEBI:74418"/>
        <dbReference type="ChEBI" id="CHEBI:456215"/>
        <dbReference type="EC" id="2.3.1.234"/>
    </reaction>
</comment>
<reference evidence="9" key="1">
    <citation type="submission" date="2018-03" db="EMBL/GenBank/DDBJ databases">
        <authorList>
            <person name="Guldener U."/>
        </authorList>
    </citation>
    <scope>NUCLEOTIDE SEQUENCE [LARGE SCALE GENOMIC DNA]</scope>
    <source>
        <strain evidence="9">ATCC34888</strain>
    </source>
</reference>
<keyword evidence="2 7" id="KW-0808">Transferase</keyword>
<dbReference type="NCBIfam" id="TIGR00329">
    <property type="entry name" value="gcp_kae1"/>
    <property type="match status" value="1"/>
</dbReference>
<comment type="caution">
    <text evidence="9">The sequence shown here is derived from an EMBL/GenBank/DDBJ whole genome shotgun (WGS) entry which is preliminary data.</text>
</comment>
<evidence type="ECO:0000256" key="2">
    <source>
        <dbReference type="ARBA" id="ARBA00022679"/>
    </source>
</evidence>
<feature type="domain" description="Gcp-like" evidence="8">
    <location>
        <begin position="60"/>
        <end position="375"/>
    </location>
</feature>
<keyword evidence="7" id="KW-0496">Mitochondrion</keyword>
<dbReference type="GO" id="GO:0046872">
    <property type="term" value="F:metal ion binding"/>
    <property type="evidence" value="ECO:0007669"/>
    <property type="project" value="UniProtKB-KW"/>
</dbReference>
<proteinExistence type="inferred from homology"/>
<evidence type="ECO:0000256" key="4">
    <source>
        <dbReference type="ARBA" id="ARBA00022723"/>
    </source>
</evidence>
<keyword evidence="10" id="KW-1185">Reference proteome</keyword>
<comment type="cofactor">
    <cofactor evidence="7">
        <name>a divalent metal cation</name>
        <dbReference type="ChEBI" id="CHEBI:60240"/>
    </cofactor>
    <text evidence="7">Binds 1 divalent metal cation per subunit.</text>
</comment>
<gene>
    <name evidence="9" type="ORF">PSANT_00249</name>
</gene>
<evidence type="ECO:0000256" key="5">
    <source>
        <dbReference type="ARBA" id="ARBA00023315"/>
    </source>
</evidence>
<dbReference type="SUPFAM" id="SSF53067">
    <property type="entry name" value="Actin-like ATPase domain"/>
    <property type="match status" value="1"/>
</dbReference>
<comment type="similarity">
    <text evidence="7">Belongs to the KAE1 / TsaD family.</text>
</comment>
<keyword evidence="4 7" id="KW-0479">Metal-binding</keyword>
<dbReference type="CDD" id="cd24134">
    <property type="entry name" value="ASKHA_NBD_OSGEPL1_QRI7_euk"/>
    <property type="match status" value="1"/>
</dbReference>
<dbReference type="OrthoDB" id="10259622at2759"/>
<sequence length="403" mass="42755">MWSIASIGSRRGCRIHNLPGLARKRPSLRTLSSAAKPRLILGIETSCDDSCASVVASDRTILSSAVTKQDHSSFAGIHPLAAALGHHTNLPSTIAAALDEASIQASDFDAIAVTQGPGMASSLGVGLTAAKTLSAVLRKPLIYVHHMQAHALTPLLTEAEPPQFPFLVLLISGGHTMLVLATSVTEFRILATTSDDSIGDAFDKVARDLGIPWTSAPGAALEALAAKHAAASSIDAPTFPVPCKGQPAFSYSGLKAAVQRHIEAHQAALNDAGKSAIAHAFQSAACAQLEDKLSMVLRPSSAIEDARGRKFPRIALEQPGLSDRITALVCSGGVASNHFLRARLRTHLNTLGRRDVQLQFPPLSLCTDNAAMIAWVGHLIYHQRTTDYSRHATPKWSIQDIPR</sequence>
<dbReference type="Gene3D" id="3.30.420.40">
    <property type="match status" value="2"/>
</dbReference>
<evidence type="ECO:0000256" key="1">
    <source>
        <dbReference type="ARBA" id="ARBA00012156"/>
    </source>
</evidence>